<gene>
    <name evidence="2" type="ORF">QG37_06264</name>
</gene>
<evidence type="ECO:0000313" key="3">
    <source>
        <dbReference type="Proteomes" id="UP000037122"/>
    </source>
</evidence>
<sequence length="56" mass="6239">MGIFQLNNHDFGGESSRSSGSIEKERSKKKKKKSRLLKASVGTSEVLRFRKKAAIS</sequence>
<protein>
    <submittedName>
        <fullName evidence="2">Uncharacterized protein</fullName>
    </submittedName>
</protein>
<dbReference type="AlphaFoldDB" id="A0A0L0NUJ1"/>
<name>A0A0L0NUJ1_CANAR</name>
<proteinExistence type="predicted"/>
<reference evidence="3" key="1">
    <citation type="journal article" date="2015" name="BMC Genomics">
        <title>Draft genome of a commonly misdiagnosed multidrug resistant pathogen Candida auris.</title>
        <authorList>
            <person name="Chatterjee S."/>
            <person name="Alampalli S.V."/>
            <person name="Nageshan R.K."/>
            <person name="Chettiar S.T."/>
            <person name="Joshi S."/>
            <person name="Tatu U.S."/>
        </authorList>
    </citation>
    <scope>NUCLEOTIDE SEQUENCE [LARGE SCALE GENOMIC DNA]</scope>
    <source>
        <strain evidence="3">6684</strain>
    </source>
</reference>
<evidence type="ECO:0000313" key="2">
    <source>
        <dbReference type="EMBL" id="KND97847.1"/>
    </source>
</evidence>
<dbReference type="VEuPathDB" id="FungiDB:QG37_06264"/>
<feature type="region of interest" description="Disordered" evidence="1">
    <location>
        <begin position="1"/>
        <end position="37"/>
    </location>
</feature>
<comment type="caution">
    <text evidence="2">The sequence shown here is derived from an EMBL/GenBank/DDBJ whole genome shotgun (WGS) entry which is preliminary data.</text>
</comment>
<evidence type="ECO:0000256" key="1">
    <source>
        <dbReference type="SAM" id="MobiDB-lite"/>
    </source>
</evidence>
<dbReference type="EMBL" id="LGST01000041">
    <property type="protein sequence ID" value="KND97847.1"/>
    <property type="molecule type" value="Genomic_DNA"/>
</dbReference>
<dbReference type="Proteomes" id="UP000037122">
    <property type="component" value="Unassembled WGS sequence"/>
</dbReference>
<organism evidence="2 3">
    <name type="scientific">Candidozyma auris</name>
    <name type="common">Yeast</name>
    <name type="synonym">Candida auris</name>
    <dbReference type="NCBI Taxonomy" id="498019"/>
    <lineage>
        <taxon>Eukaryota</taxon>
        <taxon>Fungi</taxon>
        <taxon>Dikarya</taxon>
        <taxon>Ascomycota</taxon>
        <taxon>Saccharomycotina</taxon>
        <taxon>Pichiomycetes</taxon>
        <taxon>Metschnikowiaceae</taxon>
        <taxon>Candidozyma</taxon>
    </lineage>
</organism>
<accession>A0A0L0NUJ1</accession>
<feature type="compositionally biased region" description="Basic residues" evidence="1">
    <location>
        <begin position="27"/>
        <end position="36"/>
    </location>
</feature>